<accession>A0ABR7NTA1</accession>
<dbReference type="Pfam" id="PF02826">
    <property type="entry name" value="2-Hacid_dh_C"/>
    <property type="match status" value="1"/>
</dbReference>
<dbReference type="CDD" id="cd05300">
    <property type="entry name" value="2-Hacid_dh_1"/>
    <property type="match status" value="1"/>
</dbReference>
<comment type="caution">
    <text evidence="7">The sequence shown here is derived from an EMBL/GenBank/DDBJ whole genome shotgun (WGS) entry which is preliminary data.</text>
</comment>
<dbReference type="SUPFAM" id="SSF52283">
    <property type="entry name" value="Formate/glycerate dehydrogenase catalytic domain-like"/>
    <property type="match status" value="1"/>
</dbReference>
<comment type="similarity">
    <text evidence="1 4">Belongs to the D-isomer specific 2-hydroxyacid dehydrogenase family.</text>
</comment>
<evidence type="ECO:0000259" key="5">
    <source>
        <dbReference type="Pfam" id="PF00389"/>
    </source>
</evidence>
<evidence type="ECO:0000313" key="7">
    <source>
        <dbReference type="EMBL" id="MBC8599347.1"/>
    </source>
</evidence>
<evidence type="ECO:0000256" key="4">
    <source>
        <dbReference type="RuleBase" id="RU003719"/>
    </source>
</evidence>
<name>A0ABR7NTA1_9FIRM</name>
<protein>
    <submittedName>
        <fullName evidence="7">D-2-hydroxyacid dehydrogenase</fullName>
    </submittedName>
</protein>
<feature type="domain" description="D-isomer specific 2-hydroxyacid dehydrogenase catalytic" evidence="5">
    <location>
        <begin position="9"/>
        <end position="318"/>
    </location>
</feature>
<dbReference type="Pfam" id="PF00389">
    <property type="entry name" value="2-Hacid_dh"/>
    <property type="match status" value="1"/>
</dbReference>
<keyword evidence="2 4" id="KW-0560">Oxidoreductase</keyword>
<dbReference type="Proteomes" id="UP000647491">
    <property type="component" value="Unassembled WGS sequence"/>
</dbReference>
<dbReference type="Gene3D" id="3.40.50.720">
    <property type="entry name" value="NAD(P)-binding Rossmann-like Domain"/>
    <property type="match status" value="2"/>
</dbReference>
<dbReference type="RefSeq" id="WP_262427621.1">
    <property type="nucleotide sequence ID" value="NZ_JACRTJ010000018.1"/>
</dbReference>
<evidence type="ECO:0000256" key="1">
    <source>
        <dbReference type="ARBA" id="ARBA00005854"/>
    </source>
</evidence>
<evidence type="ECO:0000313" key="8">
    <source>
        <dbReference type="Proteomes" id="UP000647491"/>
    </source>
</evidence>
<dbReference type="InterPro" id="IPR006139">
    <property type="entry name" value="D-isomer_2_OHA_DH_cat_dom"/>
</dbReference>
<dbReference type="PANTHER" id="PTHR43333:SF1">
    <property type="entry name" value="D-ISOMER SPECIFIC 2-HYDROXYACID DEHYDROGENASE NAD-BINDING DOMAIN-CONTAINING PROTEIN"/>
    <property type="match status" value="1"/>
</dbReference>
<feature type="domain" description="D-isomer specific 2-hydroxyacid dehydrogenase NAD-binding" evidence="6">
    <location>
        <begin position="110"/>
        <end position="285"/>
    </location>
</feature>
<dbReference type="SUPFAM" id="SSF51735">
    <property type="entry name" value="NAD(P)-binding Rossmann-fold domains"/>
    <property type="match status" value="1"/>
</dbReference>
<proteinExistence type="inferred from homology"/>
<dbReference type="PANTHER" id="PTHR43333">
    <property type="entry name" value="2-HACID_DH_C DOMAIN-CONTAINING PROTEIN"/>
    <property type="match status" value="1"/>
</dbReference>
<organism evidence="7 8">
    <name type="scientific">Enterocloster hominis</name>
    <name type="common">ex Liu et al. 2021</name>
    <dbReference type="NCBI Taxonomy" id="2763663"/>
    <lineage>
        <taxon>Bacteria</taxon>
        <taxon>Bacillati</taxon>
        <taxon>Bacillota</taxon>
        <taxon>Clostridia</taxon>
        <taxon>Lachnospirales</taxon>
        <taxon>Lachnospiraceae</taxon>
        <taxon>Enterocloster</taxon>
    </lineage>
</organism>
<evidence type="ECO:0000256" key="3">
    <source>
        <dbReference type="ARBA" id="ARBA00023027"/>
    </source>
</evidence>
<keyword evidence="8" id="KW-1185">Reference proteome</keyword>
<dbReference type="InterPro" id="IPR006140">
    <property type="entry name" value="D-isomer_DH_NAD-bd"/>
</dbReference>
<evidence type="ECO:0000256" key="2">
    <source>
        <dbReference type="ARBA" id="ARBA00023002"/>
    </source>
</evidence>
<reference evidence="7 8" key="1">
    <citation type="submission" date="2020-08" db="EMBL/GenBank/DDBJ databases">
        <title>Genome public.</title>
        <authorList>
            <person name="Liu C."/>
            <person name="Sun Q."/>
        </authorList>
    </citation>
    <scope>NUCLEOTIDE SEQUENCE [LARGE SCALE GENOMIC DNA]</scope>
    <source>
        <strain evidence="7 8">BX10</strain>
    </source>
</reference>
<sequence>MAYLEKKILVAIPVTEAHKTYLEKQASSGKYNCQFRYIPKEHVTKEDLEDTQVLIGNLPPALVREAKRLEWLQLNSAGADPYTPEGVLPAGAVLTNATGAYGLAVSEHMLALTFDLIRRLGQYHKNQADRQWRSMGNIISVEGSTILILGLGDIGGDYARKVKALGAYTIGVRRTCREKPEYLDEQYTMDDLDRLLPRADVVAMVVPGGPATCHLMDERRLRLMKKGAYLINVGRGNAIDPAALKAVLKDGHLGGCGLDVTEPEPLPPEDELWAMDHVVITPHVAGNFFLAETFERIVKIAGENLKAWASGEELKNVVDFSTGYRK</sequence>
<evidence type="ECO:0000259" key="6">
    <source>
        <dbReference type="Pfam" id="PF02826"/>
    </source>
</evidence>
<gene>
    <name evidence="7" type="ORF">H8708_08920</name>
</gene>
<keyword evidence="3" id="KW-0520">NAD</keyword>
<dbReference type="InterPro" id="IPR036291">
    <property type="entry name" value="NAD(P)-bd_dom_sf"/>
</dbReference>
<dbReference type="EMBL" id="JACRTJ010000018">
    <property type="protein sequence ID" value="MBC8599347.1"/>
    <property type="molecule type" value="Genomic_DNA"/>
</dbReference>